<name>A0ABV7TBA9_9RHOB</name>
<dbReference type="Proteomes" id="UP001595629">
    <property type="component" value="Unassembled WGS sequence"/>
</dbReference>
<dbReference type="Gene3D" id="3.90.550.10">
    <property type="entry name" value="Spore Coat Polysaccharide Biosynthesis Protein SpsA, Chain A"/>
    <property type="match status" value="1"/>
</dbReference>
<comment type="caution">
    <text evidence="2">The sequence shown here is derived from an EMBL/GenBank/DDBJ whole genome shotgun (WGS) entry which is preliminary data.</text>
</comment>
<evidence type="ECO:0000259" key="1">
    <source>
        <dbReference type="Pfam" id="PF00535"/>
    </source>
</evidence>
<gene>
    <name evidence="2" type="ORF">ACFORG_01625</name>
</gene>
<dbReference type="CDD" id="cd00761">
    <property type="entry name" value="Glyco_tranf_GTA_type"/>
    <property type="match status" value="1"/>
</dbReference>
<sequence>MEAQDLEFLRQSSLFEPEWYCRTYPDVREAGIDPALHFLRYGWVLGRDPGPEFDVKFYTERYPDIAGSGVNPLLHYLWQGQAEGRLPTPAAEKVRVGMEQVRKLQAELWGGLAEQAEHALQTLCDTPTLPEQVRFEAGCQLAAWFDHSGDEDRALRCLERMGGMSFTYSHSAARLIPMSVIYARRGIDHAARAALTRIRPGDLEADKRIALANLDPSDRRLERVNTLYKARGLAPVEVLDAGRSLGLDNLTTQTLPPSAETAELGIVSVILPAFNAAKYIETALRGLLAQTHQNLEIIVVDDASTDDTFDTVSRLAEADPRIIPLRQKENAGAYAARNRGLSVASGEYVTTHDADDWSHPQKIATQLAELAASPDLMGVITHWVRVRAPLTFTTNWRLSPSYLQWSHSSLLVRRQVMKRLGGWDEVRVSADMEFIWRVEAAFGQGSVRRILPDIPMAFALDDGSSLTRNPETHIQTSYHGLRHYYREISRYWHRLAPQGLSPEQEALKRAMLPAAMIPNAAFSNQLDLLIETDCSDPDALAQVQQMVHEVPTDRQIGITHVPNPDFTDRRCGYAIELHDMFFEVIQKDNVTIACPVSQYQATRTLSV</sequence>
<feature type="domain" description="Glycosyltransferase 2-like" evidence="1">
    <location>
        <begin position="268"/>
        <end position="380"/>
    </location>
</feature>
<dbReference type="SUPFAM" id="SSF53448">
    <property type="entry name" value="Nucleotide-diphospho-sugar transferases"/>
    <property type="match status" value="1"/>
</dbReference>
<keyword evidence="3" id="KW-1185">Reference proteome</keyword>
<evidence type="ECO:0000313" key="3">
    <source>
        <dbReference type="Proteomes" id="UP001595629"/>
    </source>
</evidence>
<dbReference type="Pfam" id="PF00535">
    <property type="entry name" value="Glycos_transf_2"/>
    <property type="match status" value="1"/>
</dbReference>
<dbReference type="PANTHER" id="PTHR43685">
    <property type="entry name" value="GLYCOSYLTRANSFERASE"/>
    <property type="match status" value="1"/>
</dbReference>
<dbReference type="InterPro" id="IPR001173">
    <property type="entry name" value="Glyco_trans_2-like"/>
</dbReference>
<protein>
    <submittedName>
        <fullName evidence="2">Glycosyltransferase family 2 protein</fullName>
    </submittedName>
</protein>
<dbReference type="InterPro" id="IPR029044">
    <property type="entry name" value="Nucleotide-diphossugar_trans"/>
</dbReference>
<dbReference type="InterPro" id="IPR050834">
    <property type="entry name" value="Glycosyltransf_2"/>
</dbReference>
<evidence type="ECO:0000313" key="2">
    <source>
        <dbReference type="EMBL" id="MFC3612446.1"/>
    </source>
</evidence>
<organism evidence="2 3">
    <name type="scientific">Lutimaribacter marinistellae</name>
    <dbReference type="NCBI Taxonomy" id="1820329"/>
    <lineage>
        <taxon>Bacteria</taxon>
        <taxon>Pseudomonadati</taxon>
        <taxon>Pseudomonadota</taxon>
        <taxon>Alphaproteobacteria</taxon>
        <taxon>Rhodobacterales</taxon>
        <taxon>Roseobacteraceae</taxon>
        <taxon>Lutimaribacter</taxon>
    </lineage>
</organism>
<dbReference type="EMBL" id="JBHRXI010000001">
    <property type="protein sequence ID" value="MFC3612446.1"/>
    <property type="molecule type" value="Genomic_DNA"/>
</dbReference>
<accession>A0ABV7TBA9</accession>
<dbReference type="PANTHER" id="PTHR43685:SF2">
    <property type="entry name" value="GLYCOSYLTRANSFERASE 2-LIKE DOMAIN-CONTAINING PROTEIN"/>
    <property type="match status" value="1"/>
</dbReference>
<proteinExistence type="predicted"/>
<reference evidence="3" key="1">
    <citation type="journal article" date="2019" name="Int. J. Syst. Evol. Microbiol.">
        <title>The Global Catalogue of Microorganisms (GCM) 10K type strain sequencing project: providing services to taxonomists for standard genome sequencing and annotation.</title>
        <authorList>
            <consortium name="The Broad Institute Genomics Platform"/>
            <consortium name="The Broad Institute Genome Sequencing Center for Infectious Disease"/>
            <person name="Wu L."/>
            <person name="Ma J."/>
        </authorList>
    </citation>
    <scope>NUCLEOTIDE SEQUENCE [LARGE SCALE GENOMIC DNA]</scope>
    <source>
        <strain evidence="3">KCTC 42911</strain>
    </source>
</reference>
<dbReference type="RefSeq" id="WP_386733629.1">
    <property type="nucleotide sequence ID" value="NZ_JBHRXI010000001.1"/>
</dbReference>